<dbReference type="RefSeq" id="XP_016433879.1">
    <property type="nucleotide sequence ID" value="XM_016578393.1"/>
</dbReference>
<dbReference type="CDD" id="cd09272">
    <property type="entry name" value="RNase_HI_RT_Ty1"/>
    <property type="match status" value="1"/>
</dbReference>
<dbReference type="AlphaFoldDB" id="A0A1S3X1S9"/>
<dbReference type="STRING" id="4097.A0A1S3X1S9"/>
<dbReference type="PANTHER" id="PTHR11439:SF499">
    <property type="entry name" value="PPC DOMAIN-CONTAINING PROTEIN"/>
    <property type="match status" value="1"/>
</dbReference>
<dbReference type="PANTHER" id="PTHR11439">
    <property type="entry name" value="GAG-POL-RELATED RETROTRANSPOSON"/>
    <property type="match status" value="1"/>
</dbReference>
<dbReference type="Pfam" id="PF07727">
    <property type="entry name" value="RVT_2"/>
    <property type="match status" value="1"/>
</dbReference>
<gene>
    <name evidence="2" type="primary">LOC107760358</name>
</gene>
<dbReference type="OrthoDB" id="1645289at2759"/>
<reference evidence="2" key="1">
    <citation type="submission" date="2025-08" db="UniProtKB">
        <authorList>
            <consortium name="RefSeq"/>
        </authorList>
    </citation>
    <scope>IDENTIFICATION</scope>
</reference>
<feature type="domain" description="Reverse transcriptase Ty1/copia-type" evidence="1">
    <location>
        <begin position="30"/>
        <end position="98"/>
    </location>
</feature>
<protein>
    <submittedName>
        <fullName evidence="2">Uncharacterized mitochondrial protein AtMg00810-like</fullName>
    </submittedName>
</protein>
<evidence type="ECO:0000313" key="2">
    <source>
        <dbReference type="RefSeq" id="XP_016433879.1"/>
    </source>
</evidence>
<organism evidence="2">
    <name type="scientific">Nicotiana tabacum</name>
    <name type="common">Common tobacco</name>
    <dbReference type="NCBI Taxonomy" id="4097"/>
    <lineage>
        <taxon>Eukaryota</taxon>
        <taxon>Viridiplantae</taxon>
        <taxon>Streptophyta</taxon>
        <taxon>Embryophyta</taxon>
        <taxon>Tracheophyta</taxon>
        <taxon>Spermatophyta</taxon>
        <taxon>Magnoliopsida</taxon>
        <taxon>eudicotyledons</taxon>
        <taxon>Gunneridae</taxon>
        <taxon>Pentapetalae</taxon>
        <taxon>asterids</taxon>
        <taxon>lamiids</taxon>
        <taxon>Solanales</taxon>
        <taxon>Solanaceae</taxon>
        <taxon>Nicotianoideae</taxon>
        <taxon>Nicotianeae</taxon>
        <taxon>Nicotiana</taxon>
    </lineage>
</organism>
<dbReference type="PaxDb" id="4097-A0A1S3X1S9"/>
<dbReference type="KEGG" id="nta:107760358"/>
<dbReference type="InterPro" id="IPR043502">
    <property type="entry name" value="DNA/RNA_pol_sf"/>
</dbReference>
<dbReference type="SUPFAM" id="SSF56672">
    <property type="entry name" value="DNA/RNA polymerases"/>
    <property type="match status" value="1"/>
</dbReference>
<name>A0A1S3X1S9_TOBAC</name>
<accession>A0A1S3X1S9</accession>
<dbReference type="InterPro" id="IPR013103">
    <property type="entry name" value="RVT_2"/>
</dbReference>
<sequence length="251" mass="28027">MVTVRSIIALIASKRWNLFQLDVYSAFLQGSSASLIKHDKDIIHQEFKVKDLGELKYFLGIEVLRSKASILLNQRKYVLQLISEMGLSRAKPACTPLEAKAVCPNTRRSVTGYVIKFGSSSVSWKSKKHKIVLRSLAEAEHRSMAAATAKIIWLLGLFKELGVKITQPVTILSDSKSTIQIVANPILHKQTKHIEIHCHFIRDKIKEGVVQAIHVNTKEQQADLLTKGLGTAQHVHLLDKLGVLNILYPPA</sequence>
<evidence type="ECO:0000259" key="1">
    <source>
        <dbReference type="Pfam" id="PF07727"/>
    </source>
</evidence>
<proteinExistence type="predicted"/>